<reference evidence="1 2" key="1">
    <citation type="submission" date="2016-11" db="EMBL/GenBank/DDBJ databases">
        <authorList>
            <person name="Jaros S."/>
            <person name="Januszkiewicz K."/>
            <person name="Wedrychowicz H."/>
        </authorList>
    </citation>
    <scope>NUCLEOTIDE SEQUENCE [LARGE SCALE GENOMIC DNA]</scope>
    <source>
        <strain evidence="1 2">CGMCC 1.6102</strain>
    </source>
</reference>
<dbReference type="STRING" id="388280.SAMN04488057_109176"/>
<keyword evidence="2" id="KW-1185">Reference proteome</keyword>
<protein>
    <submittedName>
        <fullName evidence="1">ATP-GRASP peptide maturase, grasp-with-spasm system</fullName>
    </submittedName>
</protein>
<proteinExistence type="predicted"/>
<evidence type="ECO:0000313" key="2">
    <source>
        <dbReference type="Proteomes" id="UP000184513"/>
    </source>
</evidence>
<dbReference type="EMBL" id="FRCY01000009">
    <property type="protein sequence ID" value="SHN18563.1"/>
    <property type="molecule type" value="Genomic_DNA"/>
</dbReference>
<evidence type="ECO:0000313" key="1">
    <source>
        <dbReference type="EMBL" id="SHN18563.1"/>
    </source>
</evidence>
<dbReference type="SUPFAM" id="SSF56059">
    <property type="entry name" value="Glutathione synthetase ATP-binding domain-like"/>
    <property type="match status" value="1"/>
</dbReference>
<organism evidence="1 2">
    <name type="scientific">Cyclobacterium lianum</name>
    <dbReference type="NCBI Taxonomy" id="388280"/>
    <lineage>
        <taxon>Bacteria</taxon>
        <taxon>Pseudomonadati</taxon>
        <taxon>Bacteroidota</taxon>
        <taxon>Cytophagia</taxon>
        <taxon>Cytophagales</taxon>
        <taxon>Cyclobacteriaceae</taxon>
        <taxon>Cyclobacterium</taxon>
    </lineage>
</organism>
<accession>A0A1M7PMP9</accession>
<sequence>MLYLLSNEFDTSIHNIMYWLRYFNKPFTPIYLNRSIDDFCIHLSDSKQMLELTISNHHYSIDLETDTFFYRRGGFNFVALNIPNVSSQFSVFITNELKTVKQFVERLFYNSSNVTTINSLNKLDVLKYAVEIGLKIPKSIITTKKEALRKFFYENNKKIIVKPLYEGLNIDVGNGFLKTYTSRIEVEDINTFENVFYPTFFQEEVEKVVEIRTFYLKTNFYSMAIFSQENEETKVDFRNYSLNGRLITTTFELPDLVKSKLIRIFEKLRIETGSVDLCLTSSSDFIFLEINPVGQYSMLYNCNYNLDREIAKII</sequence>
<name>A0A1M7PMP9_9BACT</name>
<dbReference type="Gene3D" id="3.30.470.20">
    <property type="entry name" value="ATP-grasp fold, B domain"/>
    <property type="match status" value="1"/>
</dbReference>
<gene>
    <name evidence="1" type="ORF">SAMN04488057_109176</name>
</gene>
<dbReference type="AlphaFoldDB" id="A0A1M7PMP9"/>
<dbReference type="Proteomes" id="UP000184513">
    <property type="component" value="Unassembled WGS sequence"/>
</dbReference>